<evidence type="ECO:0000256" key="1">
    <source>
        <dbReference type="SAM" id="MobiDB-lite"/>
    </source>
</evidence>
<feature type="compositionally biased region" description="Pro residues" evidence="1">
    <location>
        <begin position="127"/>
        <end position="144"/>
    </location>
</feature>
<keyword evidence="4" id="KW-1185">Reference proteome</keyword>
<proteinExistence type="predicted"/>
<dbReference type="STRING" id="755178.Cyan10605_0950"/>
<evidence type="ECO:0000313" key="3">
    <source>
        <dbReference type="EMBL" id="AFZ53080.1"/>
    </source>
</evidence>
<dbReference type="EMBL" id="CP003947">
    <property type="protein sequence ID" value="AFZ53080.1"/>
    <property type="molecule type" value="Genomic_DNA"/>
</dbReference>
<name>K9Z3B0_CYAAP</name>
<feature type="transmembrane region" description="Helical" evidence="2">
    <location>
        <begin position="21"/>
        <end position="42"/>
    </location>
</feature>
<feature type="compositionally biased region" description="Low complexity" evidence="1">
    <location>
        <begin position="147"/>
        <end position="169"/>
    </location>
</feature>
<sequence length="274" mass="30048">MIRGILVNMDKIKTKIGWKNNLDKLLFILASLYLILILGLWLKNRQQTVNSQSQTVNPNKQIISESNLIETNTINNQNTEENLLNDENISPNQEDIENQILSTGNNITSTLEIPPLPSNQSTVNNIPLPPPDLQPLPIPQPPQPVANSSITTNNLSNNNTKPNLTSSSSIPKVNKVPVIASLSKDNSNIPEQIALNSVPESTEEKTQGNYTLIGLVQLPDSKSVALFKVNNITEKVSLGKEIGATGWVLMAVNEKQAVVSKQNQSVYLQVGETF</sequence>
<organism evidence="3 4">
    <name type="scientific">Cyanobacterium aponinum (strain PCC 10605)</name>
    <dbReference type="NCBI Taxonomy" id="755178"/>
    <lineage>
        <taxon>Bacteria</taxon>
        <taxon>Bacillati</taxon>
        <taxon>Cyanobacteriota</taxon>
        <taxon>Cyanophyceae</taxon>
        <taxon>Oscillatoriophycideae</taxon>
        <taxon>Chroococcales</taxon>
        <taxon>Geminocystaceae</taxon>
        <taxon>Cyanobacterium</taxon>
    </lineage>
</organism>
<dbReference type="AlphaFoldDB" id="K9Z3B0"/>
<keyword evidence="2" id="KW-0472">Membrane</keyword>
<feature type="region of interest" description="Disordered" evidence="1">
    <location>
        <begin position="117"/>
        <end position="170"/>
    </location>
</feature>
<keyword evidence="2" id="KW-1133">Transmembrane helix</keyword>
<evidence type="ECO:0008006" key="5">
    <source>
        <dbReference type="Google" id="ProtNLM"/>
    </source>
</evidence>
<dbReference type="Proteomes" id="UP000010480">
    <property type="component" value="Chromosome"/>
</dbReference>
<evidence type="ECO:0000313" key="4">
    <source>
        <dbReference type="Proteomes" id="UP000010480"/>
    </source>
</evidence>
<gene>
    <name evidence="3" type="ordered locus">Cyan10605_0950</name>
</gene>
<accession>K9Z3B0</accession>
<dbReference type="KEGG" id="can:Cyan10605_0950"/>
<evidence type="ECO:0000256" key="2">
    <source>
        <dbReference type="SAM" id="Phobius"/>
    </source>
</evidence>
<dbReference type="HOGENOM" id="CLU_1014592_0_0_3"/>
<keyword evidence="2" id="KW-0812">Transmembrane</keyword>
<reference evidence="4" key="1">
    <citation type="journal article" date="2013" name="Proc. Natl. Acad. Sci. U.S.A.">
        <title>Improving the coverage of the cyanobacterial phylum using diversity-driven genome sequencing.</title>
        <authorList>
            <person name="Shih P.M."/>
            <person name="Wu D."/>
            <person name="Latifi A."/>
            <person name="Axen S.D."/>
            <person name="Fewer D.P."/>
            <person name="Talla E."/>
            <person name="Calteau A."/>
            <person name="Cai F."/>
            <person name="Tandeau de Marsac N."/>
            <person name="Rippka R."/>
            <person name="Herdman M."/>
            <person name="Sivonen K."/>
            <person name="Coursin T."/>
            <person name="Laurent T."/>
            <person name="Goodwin L."/>
            <person name="Nolan M."/>
            <person name="Davenport K.W."/>
            <person name="Han C.S."/>
            <person name="Rubin E.M."/>
            <person name="Eisen J.A."/>
            <person name="Woyke T."/>
            <person name="Gugger M."/>
            <person name="Kerfeld C.A."/>
        </authorList>
    </citation>
    <scope>NUCLEOTIDE SEQUENCE [LARGE SCALE GENOMIC DNA]</scope>
    <source>
        <strain evidence="4">PCC 10605</strain>
    </source>
</reference>
<protein>
    <recommendedName>
        <fullName evidence="5">Type II secretion system protein GspC N-terminal domain-containing protein</fullName>
    </recommendedName>
</protein>